<accession>A0AAV8SFZ2</accession>
<dbReference type="EMBL" id="JAIWQS010000011">
    <property type="protein sequence ID" value="KAJ8751112.1"/>
    <property type="molecule type" value="Genomic_DNA"/>
</dbReference>
<evidence type="ECO:0008006" key="3">
    <source>
        <dbReference type="Google" id="ProtNLM"/>
    </source>
</evidence>
<name>A0AAV8SFZ2_9ROSI</name>
<dbReference type="PANTHER" id="PTHR33790:SF10">
    <property type="entry name" value="PROTEIN EARLY RESPONSIVE TO DEHYDRATION 15"/>
    <property type="match status" value="1"/>
</dbReference>
<evidence type="ECO:0000313" key="1">
    <source>
        <dbReference type="EMBL" id="KAJ8751112.1"/>
    </source>
</evidence>
<dbReference type="Proteomes" id="UP001159364">
    <property type="component" value="Linkage Group LG11"/>
</dbReference>
<gene>
    <name evidence="1" type="ORF">K2173_016293</name>
</gene>
<proteinExistence type="predicted"/>
<sequence length="136" mass="15239">MALVSRSRSTLNPDAPLFIPAAYRQVEDFSPEWWQLVTTSTGYRNYWLSQHQDVDGFYDDNAVDDGFDASNVADLLPDNFDLDAGDDFLPSEVQFEEFVESYENEVEIISPLIPVGLQKDGIEIGAEATKNVEILG</sequence>
<protein>
    <recommendedName>
        <fullName evidence="3">Ataxin-2 C-terminal domain-containing protein</fullName>
    </recommendedName>
</protein>
<comment type="caution">
    <text evidence="1">The sequence shown here is derived from an EMBL/GenBank/DDBJ whole genome shotgun (WGS) entry which is preliminary data.</text>
</comment>
<dbReference type="PANTHER" id="PTHR33790">
    <property type="entry name" value="OS05G0344200 PROTEIN"/>
    <property type="match status" value="1"/>
</dbReference>
<reference evidence="1 2" key="1">
    <citation type="submission" date="2021-09" db="EMBL/GenBank/DDBJ databases">
        <title>Genomic insights and catalytic innovation underlie evolution of tropane alkaloids biosynthesis.</title>
        <authorList>
            <person name="Wang Y.-J."/>
            <person name="Tian T."/>
            <person name="Huang J.-P."/>
            <person name="Huang S.-X."/>
        </authorList>
    </citation>
    <scope>NUCLEOTIDE SEQUENCE [LARGE SCALE GENOMIC DNA]</scope>
    <source>
        <strain evidence="1">KIB-2018</strain>
        <tissue evidence="1">Leaf</tissue>
    </source>
</reference>
<dbReference type="InterPro" id="IPR040414">
    <property type="entry name" value="CID1/CID2"/>
</dbReference>
<keyword evidence="2" id="KW-1185">Reference proteome</keyword>
<organism evidence="1 2">
    <name type="scientific">Erythroxylum novogranatense</name>
    <dbReference type="NCBI Taxonomy" id="1862640"/>
    <lineage>
        <taxon>Eukaryota</taxon>
        <taxon>Viridiplantae</taxon>
        <taxon>Streptophyta</taxon>
        <taxon>Embryophyta</taxon>
        <taxon>Tracheophyta</taxon>
        <taxon>Spermatophyta</taxon>
        <taxon>Magnoliopsida</taxon>
        <taxon>eudicotyledons</taxon>
        <taxon>Gunneridae</taxon>
        <taxon>Pentapetalae</taxon>
        <taxon>rosids</taxon>
        <taxon>fabids</taxon>
        <taxon>Malpighiales</taxon>
        <taxon>Erythroxylaceae</taxon>
        <taxon>Erythroxylum</taxon>
    </lineage>
</organism>
<dbReference type="AlphaFoldDB" id="A0AAV8SFZ2"/>
<evidence type="ECO:0000313" key="2">
    <source>
        <dbReference type="Proteomes" id="UP001159364"/>
    </source>
</evidence>